<protein>
    <submittedName>
        <fullName evidence="1">Uncharacterized protein</fullName>
    </submittedName>
</protein>
<dbReference type="EMBL" id="UZAH01029809">
    <property type="protein sequence ID" value="VDP07995.1"/>
    <property type="molecule type" value="Genomic_DNA"/>
</dbReference>
<reference evidence="1" key="1">
    <citation type="submission" date="2018-11" db="EMBL/GenBank/DDBJ databases">
        <authorList>
            <consortium name="Pathogen Informatics"/>
        </authorList>
    </citation>
    <scope>NUCLEOTIDE SEQUENCE [LARGE SCALE GENOMIC DNA]</scope>
</reference>
<dbReference type="AlphaFoldDB" id="A0A3P8BNJ6"/>
<accession>A0A3P8BNJ6</accession>
<gene>
    <name evidence="1" type="ORF">HPBE_LOCUS17114</name>
</gene>
<sequence>MCLFEELPKFERSQSFTSEGVGRYRRHLPAAHSDVGVEETEGLYCSKGAHFEHLLERMIDRHCSV</sequence>
<organism evidence="1">
    <name type="scientific">Heligmosomoides polygyrus</name>
    <name type="common">Parasitic roundworm</name>
    <dbReference type="NCBI Taxonomy" id="6339"/>
    <lineage>
        <taxon>Eukaryota</taxon>
        <taxon>Metazoa</taxon>
        <taxon>Ecdysozoa</taxon>
        <taxon>Nematoda</taxon>
        <taxon>Chromadorea</taxon>
        <taxon>Rhabditida</taxon>
        <taxon>Rhabditina</taxon>
        <taxon>Rhabditomorpha</taxon>
        <taxon>Strongyloidea</taxon>
        <taxon>Heligmosomidae</taxon>
        <taxon>Heligmosomoides</taxon>
    </lineage>
</organism>
<name>A0A3P8BNJ6_HELPZ</name>
<evidence type="ECO:0000313" key="1">
    <source>
        <dbReference type="EMBL" id="VDP07995.1"/>
    </source>
</evidence>
<proteinExistence type="predicted"/>